<evidence type="ECO:0000313" key="1">
    <source>
        <dbReference type="EMBL" id="QJA95234.1"/>
    </source>
</evidence>
<organism evidence="1">
    <name type="scientific">viral metagenome</name>
    <dbReference type="NCBI Taxonomy" id="1070528"/>
    <lineage>
        <taxon>unclassified sequences</taxon>
        <taxon>metagenomes</taxon>
        <taxon>organismal metagenomes</taxon>
    </lineage>
</organism>
<protein>
    <submittedName>
        <fullName evidence="1">Uncharacterized protein</fullName>
    </submittedName>
</protein>
<accession>A0A6M3LP44</accession>
<sequence length="73" mass="8427">MQRLPDEKYNKLVFQLRGQFGAILNVFNCYGLQADVEQAINECVAVTENFGMAVRGKDKPIHIYHELKRRATE</sequence>
<proteinExistence type="predicted"/>
<dbReference type="AlphaFoldDB" id="A0A6M3LP44"/>
<dbReference type="EMBL" id="MT143297">
    <property type="protein sequence ID" value="QJA95234.1"/>
    <property type="molecule type" value="Genomic_DNA"/>
</dbReference>
<name>A0A6M3LP44_9ZZZZ</name>
<gene>
    <name evidence="1" type="ORF">MM415B05536_0008</name>
</gene>
<reference evidence="1" key="1">
    <citation type="submission" date="2020-03" db="EMBL/GenBank/DDBJ databases">
        <title>The deep terrestrial virosphere.</title>
        <authorList>
            <person name="Holmfeldt K."/>
            <person name="Nilsson E."/>
            <person name="Simone D."/>
            <person name="Lopez-Fernandez M."/>
            <person name="Wu X."/>
            <person name="de Brujin I."/>
            <person name="Lundin D."/>
            <person name="Andersson A."/>
            <person name="Bertilsson S."/>
            <person name="Dopson M."/>
        </authorList>
    </citation>
    <scope>NUCLEOTIDE SEQUENCE</scope>
    <source>
        <strain evidence="1">MM415B05536</strain>
    </source>
</reference>